<dbReference type="Proteomes" id="UP001556367">
    <property type="component" value="Unassembled WGS sequence"/>
</dbReference>
<reference evidence="3" key="1">
    <citation type="submission" date="2024-06" db="EMBL/GenBank/DDBJ databases">
        <title>Multi-omics analyses provide insights into the biosynthesis of the anticancer antibiotic pleurotin in Hohenbuehelia grisea.</title>
        <authorList>
            <person name="Weaver J.A."/>
            <person name="Alberti F."/>
        </authorList>
    </citation>
    <scope>NUCLEOTIDE SEQUENCE [LARGE SCALE GENOMIC DNA]</scope>
    <source>
        <strain evidence="3">T-177</strain>
    </source>
</reference>
<evidence type="ECO:0000256" key="1">
    <source>
        <dbReference type="SAM" id="MobiDB-lite"/>
    </source>
</evidence>
<evidence type="ECO:0000313" key="2">
    <source>
        <dbReference type="EMBL" id="KAL0957421.1"/>
    </source>
</evidence>
<protein>
    <submittedName>
        <fullName evidence="2">Uncharacterized protein</fullName>
    </submittedName>
</protein>
<proteinExistence type="predicted"/>
<feature type="region of interest" description="Disordered" evidence="1">
    <location>
        <begin position="57"/>
        <end position="89"/>
    </location>
</feature>
<sequence>MHHHQGLLAQKRRHEDFAQKLDLIGAYVQADQPSKSNHPRRGMIHANVDADSSIASRAFGSPSANLTNLPSAPSNEQPMESHSIPEPRPLASVAPASVPLVPTQGLVATPFGNTVSRNGNYPPGIFPLSIGTFERDEQLTAIAVLESKFPAQRLTRHRAAAKNGFLTTASGSLPLTFTRQILE</sequence>
<dbReference type="EMBL" id="JASNQZ010000005">
    <property type="protein sequence ID" value="KAL0957421.1"/>
    <property type="molecule type" value="Genomic_DNA"/>
</dbReference>
<evidence type="ECO:0000313" key="3">
    <source>
        <dbReference type="Proteomes" id="UP001556367"/>
    </source>
</evidence>
<feature type="compositionally biased region" description="Polar residues" evidence="1">
    <location>
        <begin position="62"/>
        <end position="80"/>
    </location>
</feature>
<comment type="caution">
    <text evidence="2">The sequence shown here is derived from an EMBL/GenBank/DDBJ whole genome shotgun (WGS) entry which is preliminary data.</text>
</comment>
<organism evidence="2 3">
    <name type="scientific">Hohenbuehelia grisea</name>
    <dbReference type="NCBI Taxonomy" id="104357"/>
    <lineage>
        <taxon>Eukaryota</taxon>
        <taxon>Fungi</taxon>
        <taxon>Dikarya</taxon>
        <taxon>Basidiomycota</taxon>
        <taxon>Agaricomycotina</taxon>
        <taxon>Agaricomycetes</taxon>
        <taxon>Agaricomycetidae</taxon>
        <taxon>Agaricales</taxon>
        <taxon>Pleurotineae</taxon>
        <taxon>Pleurotaceae</taxon>
        <taxon>Hohenbuehelia</taxon>
    </lineage>
</organism>
<gene>
    <name evidence="2" type="ORF">HGRIS_001220</name>
</gene>
<name>A0ABR3JNU6_9AGAR</name>
<keyword evidence="3" id="KW-1185">Reference proteome</keyword>
<accession>A0ABR3JNU6</accession>